<comment type="caution">
    <text evidence="1">The sequence shown here is derived from an EMBL/GenBank/DDBJ whole genome shotgun (WGS) entry which is preliminary data.</text>
</comment>
<keyword evidence="2" id="KW-1185">Reference proteome</keyword>
<evidence type="ECO:0000313" key="2">
    <source>
        <dbReference type="Proteomes" id="UP000030711"/>
    </source>
</evidence>
<dbReference type="Proteomes" id="UP000030711">
    <property type="component" value="Chromosome 4"/>
</dbReference>
<reference evidence="1 2" key="1">
    <citation type="journal article" date="2014" name="Nature">
        <title>The genome of Eucalyptus grandis.</title>
        <authorList>
            <person name="Myburg A.A."/>
            <person name="Grattapaglia D."/>
            <person name="Tuskan G.A."/>
            <person name="Hellsten U."/>
            <person name="Hayes R.D."/>
            <person name="Grimwood J."/>
            <person name="Jenkins J."/>
            <person name="Lindquist E."/>
            <person name="Tice H."/>
            <person name="Bauer D."/>
            <person name="Goodstein D.M."/>
            <person name="Dubchak I."/>
            <person name="Poliakov A."/>
            <person name="Mizrachi E."/>
            <person name="Kullan A.R."/>
            <person name="Hussey S.G."/>
            <person name="Pinard D."/>
            <person name="van der Merwe K."/>
            <person name="Singh P."/>
            <person name="van Jaarsveld I."/>
            <person name="Silva-Junior O.B."/>
            <person name="Togawa R.C."/>
            <person name="Pappas M.R."/>
            <person name="Faria D.A."/>
            <person name="Sansaloni C.P."/>
            <person name="Petroli C.D."/>
            <person name="Yang X."/>
            <person name="Ranjan P."/>
            <person name="Tschaplinski T.J."/>
            <person name="Ye C.Y."/>
            <person name="Li T."/>
            <person name="Sterck L."/>
            <person name="Vanneste K."/>
            <person name="Murat F."/>
            <person name="Soler M."/>
            <person name="Clemente H.S."/>
            <person name="Saidi N."/>
            <person name="Cassan-Wang H."/>
            <person name="Dunand C."/>
            <person name="Hefer C.A."/>
            <person name="Bornberg-Bauer E."/>
            <person name="Kersting A.R."/>
            <person name="Vining K."/>
            <person name="Amarasinghe V."/>
            <person name="Ranik M."/>
            <person name="Naithani S."/>
            <person name="Elser J."/>
            <person name="Boyd A.E."/>
            <person name="Liston A."/>
            <person name="Spatafora J.W."/>
            <person name="Dharmwardhana P."/>
            <person name="Raja R."/>
            <person name="Sullivan C."/>
            <person name="Romanel E."/>
            <person name="Alves-Ferreira M."/>
            <person name="Kulheim C."/>
            <person name="Foley W."/>
            <person name="Carocha V."/>
            <person name="Paiva J."/>
            <person name="Kudrna D."/>
            <person name="Brommonschenkel S.H."/>
            <person name="Pasquali G."/>
            <person name="Byrne M."/>
            <person name="Rigault P."/>
            <person name="Tibbits J."/>
            <person name="Spokevicius A."/>
            <person name="Jones R.C."/>
            <person name="Steane D.A."/>
            <person name="Vaillancourt R.E."/>
            <person name="Potts B.M."/>
            <person name="Joubert F."/>
            <person name="Barry K."/>
            <person name="Pappas G.J."/>
            <person name="Strauss S.H."/>
            <person name="Jaiswal P."/>
            <person name="Grima-Pettenati J."/>
            <person name="Salse J."/>
            <person name="Van de Peer Y."/>
            <person name="Rokhsar D.S."/>
            <person name="Schmutz J."/>
        </authorList>
    </citation>
    <scope>NUCLEOTIDE SEQUENCE [LARGE SCALE GENOMIC DNA]</scope>
    <source>
        <strain evidence="2">cv. BRASUZ1</strain>
        <tissue evidence="1">Leaf extractions</tissue>
    </source>
</reference>
<organism evidence="1 2">
    <name type="scientific">Eucalyptus grandis</name>
    <name type="common">Flooded gum</name>
    <dbReference type="NCBI Taxonomy" id="71139"/>
    <lineage>
        <taxon>Eukaryota</taxon>
        <taxon>Viridiplantae</taxon>
        <taxon>Streptophyta</taxon>
        <taxon>Embryophyta</taxon>
        <taxon>Tracheophyta</taxon>
        <taxon>Spermatophyta</taxon>
        <taxon>Magnoliopsida</taxon>
        <taxon>eudicotyledons</taxon>
        <taxon>Gunneridae</taxon>
        <taxon>Pentapetalae</taxon>
        <taxon>rosids</taxon>
        <taxon>malvids</taxon>
        <taxon>Myrtales</taxon>
        <taxon>Myrtaceae</taxon>
        <taxon>Myrtoideae</taxon>
        <taxon>Eucalypteae</taxon>
        <taxon>Eucalyptus</taxon>
    </lineage>
</organism>
<gene>
    <name evidence="1" type="ORF">EUGRSUZ_D01530</name>
</gene>
<name>A0ACC3L5B5_EUCGR</name>
<proteinExistence type="predicted"/>
<dbReference type="EMBL" id="CM064438">
    <property type="protein sequence ID" value="KAK3434005.1"/>
    <property type="molecule type" value="Genomic_DNA"/>
</dbReference>
<sequence>MHPKVYEAAKSGDFDSFETIISGNGEDIFHQTTPKENNIFHVAAQYKQVNFIEGLLHCPLGPSLLWQGNYNGDTPLHLAAKVGSYRVVRAFIDLAKSLHWVVKNGQVNACKELLRKQNLHKDTALHHAIRGGHHWMVKLMIKEDSQLCGFTNVADESPLYIAADRGLSCTTELILGTFSLSSSHKGPKDLAALHAGISLSLTVWEKIMEKRPEAIREGDDMGWRPLHYVAYFGKVEATEGQSALHIAAFRGHINVIDGLITSCPDACDIINNKGQTALHVAIMGGQVSVVKYILGMPNQEDLINEQDTDGNTTLHLAALHKENDIIDILAQDKRVDRLAKNKDHLTALDIFFCSRGGMLIISMYKKKTILDVQLLVAALIATVSFTAAVAMPGGYNNDGPNWGMAILAGRADFQAFVLCNSRQKVSPYQL</sequence>
<accession>A0ACC3L5B5</accession>
<evidence type="ECO:0000313" key="1">
    <source>
        <dbReference type="EMBL" id="KAK3434005.1"/>
    </source>
</evidence>
<protein>
    <submittedName>
        <fullName evidence="1">Uncharacterized protein</fullName>
    </submittedName>
</protein>